<keyword evidence="9" id="KW-1185">Reference proteome</keyword>
<feature type="compositionally biased region" description="Acidic residues" evidence="7">
    <location>
        <begin position="254"/>
        <end position="263"/>
    </location>
</feature>
<dbReference type="RefSeq" id="WP_142006215.1">
    <property type="nucleotide sequence ID" value="NZ_CAJTBP010000001.1"/>
</dbReference>
<protein>
    <recommendedName>
        <fullName evidence="6">SURF1-like protein</fullName>
    </recommendedName>
</protein>
<keyword evidence="6" id="KW-1003">Cell membrane</keyword>
<evidence type="ECO:0000313" key="8">
    <source>
        <dbReference type="EMBL" id="TQL34153.1"/>
    </source>
</evidence>
<comment type="caution">
    <text evidence="8">The sequence shown here is derived from an EMBL/GenBank/DDBJ whole genome shotgun (WGS) entry which is preliminary data.</text>
</comment>
<dbReference type="CDD" id="cd06662">
    <property type="entry name" value="SURF1"/>
    <property type="match status" value="1"/>
</dbReference>
<evidence type="ECO:0000313" key="9">
    <source>
        <dbReference type="Proteomes" id="UP000318336"/>
    </source>
</evidence>
<organism evidence="8 9">
    <name type="scientific">Barrientosiimonas humi</name>
    <dbReference type="NCBI Taxonomy" id="999931"/>
    <lineage>
        <taxon>Bacteria</taxon>
        <taxon>Bacillati</taxon>
        <taxon>Actinomycetota</taxon>
        <taxon>Actinomycetes</taxon>
        <taxon>Micrococcales</taxon>
        <taxon>Dermacoccaceae</taxon>
        <taxon>Barrientosiimonas</taxon>
    </lineage>
</organism>
<keyword evidence="5" id="KW-0472">Membrane</keyword>
<dbReference type="GO" id="GO:0005886">
    <property type="term" value="C:plasma membrane"/>
    <property type="evidence" value="ECO:0007669"/>
    <property type="project" value="UniProtKB-SubCell"/>
</dbReference>
<accession>A0A542XE97</accession>
<dbReference type="EMBL" id="VFOK01000001">
    <property type="protein sequence ID" value="TQL34153.1"/>
    <property type="molecule type" value="Genomic_DNA"/>
</dbReference>
<dbReference type="Proteomes" id="UP000318336">
    <property type="component" value="Unassembled WGS sequence"/>
</dbReference>
<dbReference type="InterPro" id="IPR045214">
    <property type="entry name" value="Surf1/Surf4"/>
</dbReference>
<evidence type="ECO:0000256" key="1">
    <source>
        <dbReference type="ARBA" id="ARBA00004370"/>
    </source>
</evidence>
<dbReference type="InterPro" id="IPR002994">
    <property type="entry name" value="Surf1/Shy1"/>
</dbReference>
<evidence type="ECO:0000256" key="4">
    <source>
        <dbReference type="ARBA" id="ARBA00022989"/>
    </source>
</evidence>
<dbReference type="PROSITE" id="PS50895">
    <property type="entry name" value="SURF1"/>
    <property type="match status" value="1"/>
</dbReference>
<feature type="region of interest" description="Disordered" evidence="7">
    <location>
        <begin position="244"/>
        <end position="289"/>
    </location>
</feature>
<dbReference type="AlphaFoldDB" id="A0A542XE97"/>
<keyword evidence="3" id="KW-0812">Transmembrane</keyword>
<sequence length="289" mass="31037">MIETARRPRHLALLALALAFVALFVGLGFWQYGVAKQDAREQVLQQGPAQPVAPLNEVIAPHEAFPDDGSLRRVSVTGTYDAPKQFLVPDRRLEGRAGFWVLTPLVVDGTGARIPVLRGFVTDAAAAPAPPTGPIQLLGSLVPAESPRTDVTVPPGQQASVDVSTLLNEWGGTVYNAFLFTIEQTPAEQSAAMQHVPPPSPTVEGVDWRNLGYALQWWVFAVFALYLWWRSVREDHLDQLALAARDDGPTGDGPADDPTDDGPTDGPTDDHGAGAPAPADDVRPKDLHV</sequence>
<name>A0A542XE97_9MICO</name>
<evidence type="ECO:0000256" key="6">
    <source>
        <dbReference type="RuleBase" id="RU363076"/>
    </source>
</evidence>
<feature type="compositionally biased region" description="Basic and acidic residues" evidence="7">
    <location>
        <begin position="280"/>
        <end position="289"/>
    </location>
</feature>
<comment type="similarity">
    <text evidence="2 6">Belongs to the SURF1 family.</text>
</comment>
<dbReference type="Pfam" id="PF02104">
    <property type="entry name" value="SURF1"/>
    <property type="match status" value="1"/>
</dbReference>
<keyword evidence="4" id="KW-1133">Transmembrane helix</keyword>
<evidence type="ECO:0000256" key="3">
    <source>
        <dbReference type="ARBA" id="ARBA00022692"/>
    </source>
</evidence>
<gene>
    <name evidence="8" type="ORF">FB554_2313</name>
</gene>
<dbReference type="PANTHER" id="PTHR23427">
    <property type="entry name" value="SURFEIT LOCUS PROTEIN"/>
    <property type="match status" value="1"/>
</dbReference>
<dbReference type="PANTHER" id="PTHR23427:SF2">
    <property type="entry name" value="SURFEIT LOCUS PROTEIN 1"/>
    <property type="match status" value="1"/>
</dbReference>
<proteinExistence type="inferred from homology"/>
<evidence type="ECO:0000256" key="7">
    <source>
        <dbReference type="SAM" id="MobiDB-lite"/>
    </source>
</evidence>
<comment type="subcellular location">
    <subcellularLocation>
        <location evidence="6">Cell membrane</location>
        <topology evidence="6">Multi-pass membrane protein</topology>
    </subcellularLocation>
    <subcellularLocation>
        <location evidence="1">Membrane</location>
    </subcellularLocation>
</comment>
<evidence type="ECO:0000256" key="2">
    <source>
        <dbReference type="ARBA" id="ARBA00007165"/>
    </source>
</evidence>
<evidence type="ECO:0000256" key="5">
    <source>
        <dbReference type="ARBA" id="ARBA00023136"/>
    </source>
</evidence>
<reference evidence="8 9" key="1">
    <citation type="submission" date="2019-06" db="EMBL/GenBank/DDBJ databases">
        <title>Sequencing the genomes of 1000 actinobacteria strains.</title>
        <authorList>
            <person name="Klenk H.-P."/>
        </authorList>
    </citation>
    <scope>NUCLEOTIDE SEQUENCE [LARGE SCALE GENOMIC DNA]</scope>
    <source>
        <strain evidence="8 9">DSM 24617</strain>
    </source>
</reference>
<dbReference type="OrthoDB" id="3266379at2"/>